<protein>
    <recommendedName>
        <fullName evidence="3">Nuclease SbcCD subunit C</fullName>
    </recommendedName>
</protein>
<evidence type="ECO:0000259" key="5">
    <source>
        <dbReference type="Pfam" id="PF13476"/>
    </source>
</evidence>
<keyword evidence="7" id="KW-1185">Reference proteome</keyword>
<comment type="caution">
    <text evidence="6">The sequence shown here is derived from an EMBL/GenBank/DDBJ whole genome shotgun (WGS) entry which is preliminary data.</text>
</comment>
<evidence type="ECO:0000256" key="1">
    <source>
        <dbReference type="ARBA" id="ARBA00006930"/>
    </source>
</evidence>
<proteinExistence type="inferred from homology"/>
<gene>
    <name evidence="6" type="ORF">K4A83_02535</name>
</gene>
<evidence type="ECO:0000256" key="3">
    <source>
        <dbReference type="ARBA" id="ARBA00013368"/>
    </source>
</evidence>
<evidence type="ECO:0000313" key="6">
    <source>
        <dbReference type="EMBL" id="MCW6035151.1"/>
    </source>
</evidence>
<evidence type="ECO:0000313" key="7">
    <source>
        <dbReference type="Proteomes" id="UP001526426"/>
    </source>
</evidence>
<organism evidence="6 7">
    <name type="scientific">Spirulina subsalsa FACHB-351</name>
    <dbReference type="NCBI Taxonomy" id="234711"/>
    <lineage>
        <taxon>Bacteria</taxon>
        <taxon>Bacillati</taxon>
        <taxon>Cyanobacteriota</taxon>
        <taxon>Cyanophyceae</taxon>
        <taxon>Spirulinales</taxon>
        <taxon>Spirulinaceae</taxon>
        <taxon>Spirulina</taxon>
    </lineage>
</organism>
<dbReference type="Gene3D" id="3.40.50.300">
    <property type="entry name" value="P-loop containing nucleotide triphosphate hydrolases"/>
    <property type="match status" value="2"/>
</dbReference>
<name>A0ABT3L0W6_9CYAN</name>
<comment type="subunit">
    <text evidence="2">Heterodimer of SbcC and SbcD.</text>
</comment>
<dbReference type="EMBL" id="JAIHOM010000008">
    <property type="protein sequence ID" value="MCW6035151.1"/>
    <property type="molecule type" value="Genomic_DNA"/>
</dbReference>
<dbReference type="InterPro" id="IPR027417">
    <property type="entry name" value="P-loop_NTPase"/>
</dbReference>
<dbReference type="RefSeq" id="WP_265262816.1">
    <property type="nucleotide sequence ID" value="NZ_JAIHOM010000008.1"/>
</dbReference>
<dbReference type="InterPro" id="IPR038729">
    <property type="entry name" value="Rad50/SbcC_AAA"/>
</dbReference>
<sequence>MPLKIKEIYLKNWKVYQEEILQFDLTSQQNIWIIFGQNGYGKTSLLEAIRWCLYGDLVVKKNILLSYFNRLAVQSDPNLELRVEITLSASNQPSCNTQTEGEDPEGDIYLITRSAQQKLREETVYVEVQDPVLYRNGVKRNDSQEWIDYLLPRMCREFFFFDGVEIQHYAKLTHTPETKNAIERILGIPELKNLRDDSKKAVAEFQKELNQASERNQQLQAKNAELQEIRDQLSTKQEQKNLMQQNLEAARRNYQQAQGRAAQVEGLKGQLEELGRCELDCKRLKQRLYEGERKVEETLRTAPIPLLLGLVDEVVQDLQGRTVTTARRSGSVKHLRELLKSEICVCGRCLDEEARGHILRELEQLERVMGAGSPTDLEQDELRNRLVRLSRYRDWSLDRVLEDRDRLEEDLGELEQRINRLRRETQGVSEQEAQEIWRKVAQAQRDGEEYEQKLRHIERQLEDLSKRENQVYREVEQLAGRDEETVTLAQQLKMALRLYAVAEELILWRIGERKATIEEKTSEIHRRVTNKPEEYNGIEVRPDYTLGVRTVLGRILSPEILSAGEKEALAFAFITGLNLASNTAAPLVMDTPFGHLDVEHQRNIVGALPHLPSQVILLATDRDFQGDLFQQIKPHVAEIFHIHRLGATEDASKIEREG</sequence>
<comment type="similarity">
    <text evidence="1">Belongs to the SMC family. SbcC subfamily.</text>
</comment>
<keyword evidence="4" id="KW-0175">Coiled coil</keyword>
<feature type="domain" description="Rad50/SbcC-type AAA" evidence="5">
    <location>
        <begin position="8"/>
        <end position="248"/>
    </location>
</feature>
<dbReference type="Proteomes" id="UP001526426">
    <property type="component" value="Unassembled WGS sequence"/>
</dbReference>
<dbReference type="PANTHER" id="PTHR32114:SF2">
    <property type="entry name" value="ABC TRANSPORTER ABCH.3"/>
    <property type="match status" value="1"/>
</dbReference>
<dbReference type="Pfam" id="PF13476">
    <property type="entry name" value="AAA_23"/>
    <property type="match status" value="1"/>
</dbReference>
<evidence type="ECO:0000256" key="2">
    <source>
        <dbReference type="ARBA" id="ARBA00011322"/>
    </source>
</evidence>
<dbReference type="SUPFAM" id="SSF52540">
    <property type="entry name" value="P-loop containing nucleoside triphosphate hydrolases"/>
    <property type="match status" value="1"/>
</dbReference>
<feature type="coiled-coil region" evidence="4">
    <location>
        <begin position="397"/>
        <end position="481"/>
    </location>
</feature>
<evidence type="ECO:0000256" key="4">
    <source>
        <dbReference type="SAM" id="Coils"/>
    </source>
</evidence>
<reference evidence="6 7" key="1">
    <citation type="submission" date="2021-08" db="EMBL/GenBank/DDBJ databases">
        <title>Draft genome sequence of Spirulina subsalsa with high tolerance to salinity and hype-accumulation of phycocyanin.</title>
        <authorList>
            <person name="Pei H."/>
            <person name="Jiang L."/>
        </authorList>
    </citation>
    <scope>NUCLEOTIDE SEQUENCE [LARGE SCALE GENOMIC DNA]</scope>
    <source>
        <strain evidence="6 7">FACHB-351</strain>
    </source>
</reference>
<dbReference type="PANTHER" id="PTHR32114">
    <property type="entry name" value="ABC TRANSPORTER ABCH.3"/>
    <property type="match status" value="1"/>
</dbReference>
<accession>A0ABT3L0W6</accession>
<feature type="coiled-coil region" evidence="4">
    <location>
        <begin position="191"/>
        <end position="267"/>
    </location>
</feature>